<accession>A0A8H9FZF2</accession>
<evidence type="ECO:0000313" key="2">
    <source>
        <dbReference type="EMBL" id="GGE12501.1"/>
    </source>
</evidence>
<gene>
    <name evidence="2" type="ORF">GCM10011516_07880</name>
</gene>
<dbReference type="Proteomes" id="UP000614460">
    <property type="component" value="Unassembled WGS sequence"/>
</dbReference>
<proteinExistence type="predicted"/>
<reference evidence="2" key="2">
    <citation type="submission" date="2020-09" db="EMBL/GenBank/DDBJ databases">
        <authorList>
            <person name="Sun Q."/>
            <person name="Zhou Y."/>
        </authorList>
    </citation>
    <scope>NUCLEOTIDE SEQUENCE</scope>
    <source>
        <strain evidence="2">CGMCC 1.15966</strain>
    </source>
</reference>
<dbReference type="PROSITE" id="PS00028">
    <property type="entry name" value="ZINC_FINGER_C2H2_1"/>
    <property type="match status" value="1"/>
</dbReference>
<organism evidence="2 3">
    <name type="scientific">Sphingobacterium cellulitidis</name>
    <dbReference type="NCBI Taxonomy" id="1768011"/>
    <lineage>
        <taxon>Bacteria</taxon>
        <taxon>Pseudomonadati</taxon>
        <taxon>Bacteroidota</taxon>
        <taxon>Sphingobacteriia</taxon>
        <taxon>Sphingobacteriales</taxon>
        <taxon>Sphingobacteriaceae</taxon>
        <taxon>Sphingobacterium</taxon>
    </lineage>
</organism>
<dbReference type="EMBL" id="BMKM01000001">
    <property type="protein sequence ID" value="GGE12501.1"/>
    <property type="molecule type" value="Genomic_DNA"/>
</dbReference>
<feature type="domain" description="C2H2-type" evidence="1">
    <location>
        <begin position="4"/>
        <end position="25"/>
    </location>
</feature>
<dbReference type="AlphaFoldDB" id="A0A8H9FZF2"/>
<protein>
    <recommendedName>
        <fullName evidence="1">C2H2-type domain-containing protein</fullName>
    </recommendedName>
</protein>
<keyword evidence="3" id="KW-1185">Reference proteome</keyword>
<reference evidence="2" key="1">
    <citation type="journal article" date="2014" name="Int. J. Syst. Evol. Microbiol.">
        <title>Complete genome sequence of Corynebacterium casei LMG S-19264T (=DSM 44701T), isolated from a smear-ripened cheese.</title>
        <authorList>
            <consortium name="US DOE Joint Genome Institute (JGI-PGF)"/>
            <person name="Walter F."/>
            <person name="Albersmeier A."/>
            <person name="Kalinowski J."/>
            <person name="Ruckert C."/>
        </authorList>
    </citation>
    <scope>NUCLEOTIDE SEQUENCE</scope>
    <source>
        <strain evidence="2">CGMCC 1.15966</strain>
    </source>
</reference>
<dbReference type="InterPro" id="IPR013087">
    <property type="entry name" value="Znf_C2H2_type"/>
</dbReference>
<sequence length="61" mass="7141">MDKCKYCSCNFTNKDDLKLHLNAEHADVSYKDRHKFFQSLFSFNKGAKANKKLNKEKVIIS</sequence>
<evidence type="ECO:0000313" key="3">
    <source>
        <dbReference type="Proteomes" id="UP000614460"/>
    </source>
</evidence>
<evidence type="ECO:0000259" key="1">
    <source>
        <dbReference type="PROSITE" id="PS00028"/>
    </source>
</evidence>
<comment type="caution">
    <text evidence="2">The sequence shown here is derived from an EMBL/GenBank/DDBJ whole genome shotgun (WGS) entry which is preliminary data.</text>
</comment>
<name>A0A8H9FZF2_9SPHI</name>